<organism evidence="2 3">
    <name type="scientific">Paenibacillus sophorae</name>
    <dbReference type="NCBI Taxonomy" id="1333845"/>
    <lineage>
        <taxon>Bacteria</taxon>
        <taxon>Bacillati</taxon>
        <taxon>Bacillota</taxon>
        <taxon>Bacilli</taxon>
        <taxon>Bacillales</taxon>
        <taxon>Paenibacillaceae</taxon>
        <taxon>Paenibacillus</taxon>
    </lineage>
</organism>
<protein>
    <submittedName>
        <fullName evidence="1">Phage tail protein I</fullName>
    </submittedName>
    <submittedName>
        <fullName evidence="2">Phage tail protein, P2 protein I family</fullName>
    </submittedName>
</protein>
<evidence type="ECO:0000313" key="1">
    <source>
        <dbReference type="EMBL" id="QWU15669.1"/>
    </source>
</evidence>
<evidence type="ECO:0000313" key="2">
    <source>
        <dbReference type="EMBL" id="SEP17995.1"/>
    </source>
</evidence>
<dbReference type="AlphaFoldDB" id="A0A1H8VRL6"/>
<reference evidence="2 3" key="1">
    <citation type="submission" date="2016-10" db="EMBL/GenBank/DDBJ databases">
        <authorList>
            <person name="de Groot N.N."/>
        </authorList>
    </citation>
    <scope>NUCLEOTIDE SEQUENCE [LARGE SCALE GENOMIC DNA]</scope>
    <source>
        <strain evidence="2 3">CGMCC 1.10238</strain>
    </source>
</reference>
<dbReference type="Proteomes" id="UP000198809">
    <property type="component" value="Unassembled WGS sequence"/>
</dbReference>
<accession>A0A1H8VRL6</accession>
<dbReference type="Proteomes" id="UP000683429">
    <property type="component" value="Chromosome"/>
</dbReference>
<evidence type="ECO:0000313" key="3">
    <source>
        <dbReference type="Proteomes" id="UP000198809"/>
    </source>
</evidence>
<dbReference type="RefSeq" id="WP_051500260.1">
    <property type="nucleotide sequence ID" value="NZ_CP076607.1"/>
</dbReference>
<dbReference type="NCBIfam" id="TIGR01634">
    <property type="entry name" value="tail_P2_I"/>
    <property type="match status" value="1"/>
</dbReference>
<proteinExistence type="predicted"/>
<sequence>MINLSDISLLDLLPPNLQRDPAMAAAAKSLDTELQAITSEIKKLDIFGRSAEWTDEEVDELAWEFRPPYYDPELPIEKRRMLVQTAIPLHRRKGTPKAVEDVLSIIFSRANVVEWFEYGGTPGHFKVSIQEIIDEDVYNKAISAIQSVKNLKSVLDTIETVFEYRSGIKIAGKYSKLSFPFRAFASQTLYAGVPFTGPAVVNIPANPVYVSGEQAACAFERTLQGAFKIAGLIYAGTSGVAIPPTVKPNDEEVTYFSGERVTAGYEKQQQEGYKLTGTIYSGGEPIK</sequence>
<dbReference type="InterPro" id="IPR006521">
    <property type="entry name" value="Tail_protein_I"/>
</dbReference>
<name>A0A1H8VRL6_9BACL</name>
<evidence type="ECO:0000313" key="4">
    <source>
        <dbReference type="Proteomes" id="UP000683429"/>
    </source>
</evidence>
<keyword evidence="4" id="KW-1185">Reference proteome</keyword>
<dbReference type="EMBL" id="FODH01000027">
    <property type="protein sequence ID" value="SEP17995.1"/>
    <property type="molecule type" value="Genomic_DNA"/>
</dbReference>
<reference evidence="1 4" key="2">
    <citation type="submission" date="2021-06" db="EMBL/GenBank/DDBJ databases">
        <title>Whole genome sequence of Paenibacillus sophorae DSM23020 for comparative genomics.</title>
        <authorList>
            <person name="Kim M.-J."/>
            <person name="Lee G."/>
            <person name="Shin J.-H."/>
        </authorList>
    </citation>
    <scope>NUCLEOTIDE SEQUENCE [LARGE SCALE GENOMIC DNA]</scope>
    <source>
        <strain evidence="1 4">DSM 23020</strain>
    </source>
</reference>
<gene>
    <name evidence="1" type="ORF">KP014_28275</name>
    <name evidence="2" type="ORF">SAMN04487895_12713</name>
</gene>
<dbReference type="EMBL" id="CP076607">
    <property type="protein sequence ID" value="QWU15669.1"/>
    <property type="molecule type" value="Genomic_DNA"/>
</dbReference>
<dbReference type="Pfam" id="PF09684">
    <property type="entry name" value="Tail_P2_I"/>
    <property type="match status" value="1"/>
</dbReference>
<dbReference type="STRING" id="1333845.SAMN04487895_12713"/>